<dbReference type="Pfam" id="PF00535">
    <property type="entry name" value="Glycos_transf_2"/>
    <property type="match status" value="1"/>
</dbReference>
<protein>
    <submittedName>
        <fullName evidence="2">Glycosyl transferase</fullName>
    </submittedName>
</protein>
<dbReference type="RefSeq" id="WP_180949693.1">
    <property type="nucleotide sequence ID" value="NZ_BCMI01000003.1"/>
</dbReference>
<keyword evidence="2" id="KW-0808">Transferase</keyword>
<comment type="caution">
    <text evidence="2">The sequence shown here is derived from an EMBL/GenBank/DDBJ whole genome shotgun (WGS) entry which is preliminary data.</text>
</comment>
<dbReference type="SUPFAM" id="SSF53448">
    <property type="entry name" value="Nucleotide-diphospho-sugar transferases"/>
    <property type="match status" value="1"/>
</dbReference>
<dbReference type="Gene3D" id="3.90.550.10">
    <property type="entry name" value="Spore Coat Polysaccharide Biosynthesis Protein SpsA, Chain A"/>
    <property type="match status" value="1"/>
</dbReference>
<evidence type="ECO:0000259" key="1">
    <source>
        <dbReference type="Pfam" id="PF00535"/>
    </source>
</evidence>
<evidence type="ECO:0000313" key="2">
    <source>
        <dbReference type="EMBL" id="GAX05147.1"/>
    </source>
</evidence>
<dbReference type="EMBL" id="BCMI01000003">
    <property type="protein sequence ID" value="GAX05147.1"/>
    <property type="molecule type" value="Genomic_DNA"/>
</dbReference>
<dbReference type="GO" id="GO:0016740">
    <property type="term" value="F:transferase activity"/>
    <property type="evidence" value="ECO:0007669"/>
    <property type="project" value="UniProtKB-KW"/>
</dbReference>
<accession>A0A1Z5ITQ5</accession>
<dbReference type="CDD" id="cd04196">
    <property type="entry name" value="GT_2_like_d"/>
    <property type="match status" value="1"/>
</dbReference>
<dbReference type="AlphaFoldDB" id="A0A1Z5ITQ5"/>
<dbReference type="InterPro" id="IPR029044">
    <property type="entry name" value="Nucleotide-diphossugar_trans"/>
</dbReference>
<feature type="domain" description="Glycosyltransferase 2-like" evidence="1">
    <location>
        <begin position="9"/>
        <end position="117"/>
    </location>
</feature>
<organism evidence="2 3">
    <name type="scientific">Secundilactobacillus pentosiphilus</name>
    <dbReference type="NCBI Taxonomy" id="1714682"/>
    <lineage>
        <taxon>Bacteria</taxon>
        <taxon>Bacillati</taxon>
        <taxon>Bacillota</taxon>
        <taxon>Bacilli</taxon>
        <taxon>Lactobacillales</taxon>
        <taxon>Lactobacillaceae</taxon>
        <taxon>Secundilactobacillus</taxon>
    </lineage>
</organism>
<gene>
    <name evidence="2" type="ORF">IWT25_00450</name>
</gene>
<name>A0A1Z5ITQ5_9LACO</name>
<evidence type="ECO:0000313" key="3">
    <source>
        <dbReference type="Proteomes" id="UP000198414"/>
    </source>
</evidence>
<dbReference type="PANTHER" id="PTHR43685:SF2">
    <property type="entry name" value="GLYCOSYLTRANSFERASE 2-LIKE DOMAIN-CONTAINING PROTEIN"/>
    <property type="match status" value="1"/>
</dbReference>
<sequence length="309" mass="35662">MKNNITIAILLSTYNGADYLGEQVDSIISQSFCNWDLYIRDDGSQDSTIKIIQDYCSKDDRIHFINEGHVENLGVKGSFIKLLSFAHADFYMFCDQDDVWLPNKIEDTLSIMAKDQKLPQLVFTDLKVVDQDLKIIESSALENIDVNKWIDFNHLVFDNVVTGCTVMINEKLKQKSLPTDNNKIVMHDWWFALIAAGAGYISYLAEPTILYRQHGNNQVGINFTMFSKLKKLFNFGEFADKVNLQLIQGRYAVKRSKYYPSKTVNDFLKISTETNFLKKIWFILKHRYKKHTWAGTVALKLALLKNQQS</sequence>
<dbReference type="PANTHER" id="PTHR43685">
    <property type="entry name" value="GLYCOSYLTRANSFERASE"/>
    <property type="match status" value="1"/>
</dbReference>
<dbReference type="InterPro" id="IPR001173">
    <property type="entry name" value="Glyco_trans_2-like"/>
</dbReference>
<dbReference type="Proteomes" id="UP000198414">
    <property type="component" value="Unassembled WGS sequence"/>
</dbReference>
<proteinExistence type="predicted"/>
<reference evidence="2 3" key="1">
    <citation type="submission" date="2015-11" db="EMBL/GenBank/DDBJ databases">
        <title>Draft genome sequences of new species of the genus Lactobacillus isolated from orchardgrass silage.</title>
        <authorList>
            <person name="Tohno M."/>
            <person name="Tanizawa Y."/>
            <person name="Arita M."/>
        </authorList>
    </citation>
    <scope>NUCLEOTIDE SEQUENCE [LARGE SCALE GENOMIC DNA]</scope>
    <source>
        <strain evidence="2 3">IWT25</strain>
    </source>
</reference>
<dbReference type="InterPro" id="IPR050834">
    <property type="entry name" value="Glycosyltransf_2"/>
</dbReference>